<evidence type="ECO:0000256" key="1">
    <source>
        <dbReference type="SAM" id="MobiDB-lite"/>
    </source>
</evidence>
<gene>
    <name evidence="2" type="ORF">PECAL_5P12880</name>
</gene>
<dbReference type="EMBL" id="CAKKNE010000005">
    <property type="protein sequence ID" value="CAH0376682.1"/>
    <property type="molecule type" value="Genomic_DNA"/>
</dbReference>
<protein>
    <submittedName>
        <fullName evidence="2">Uncharacterized protein</fullName>
    </submittedName>
</protein>
<comment type="caution">
    <text evidence="2">The sequence shown here is derived from an EMBL/GenBank/DDBJ whole genome shotgun (WGS) entry which is preliminary data.</text>
</comment>
<dbReference type="Proteomes" id="UP000789595">
    <property type="component" value="Unassembled WGS sequence"/>
</dbReference>
<feature type="region of interest" description="Disordered" evidence="1">
    <location>
        <begin position="197"/>
        <end position="267"/>
    </location>
</feature>
<reference evidence="2" key="1">
    <citation type="submission" date="2021-11" db="EMBL/GenBank/DDBJ databases">
        <authorList>
            <consortium name="Genoscope - CEA"/>
            <person name="William W."/>
        </authorList>
    </citation>
    <scope>NUCLEOTIDE SEQUENCE</scope>
</reference>
<evidence type="ECO:0000313" key="3">
    <source>
        <dbReference type="Proteomes" id="UP000789595"/>
    </source>
</evidence>
<name>A0A8J2SXP5_9STRA</name>
<feature type="region of interest" description="Disordered" evidence="1">
    <location>
        <begin position="1"/>
        <end position="27"/>
    </location>
</feature>
<proteinExistence type="predicted"/>
<feature type="compositionally biased region" description="Basic and acidic residues" evidence="1">
    <location>
        <begin position="199"/>
        <end position="212"/>
    </location>
</feature>
<sequence>MRRVDTHRPHKYRGPERSASRRPSGRENYRWHASHFRDREERARVLEAFRAFLAVGFQCLRRDEAHKPLETLDALQYAEEIERAEHCDWATQLGKIDVDVEPAADGAYACTARFRQRTEPPPDSPESMTDWTLKVKLRVWDAAPFLGAPPKMTAQLVHLRQTRLKACTPPETPRTPGTIKTRKSRFRLSWPSFFRRKPQNRDSVDTRFRPGEEAVSPKSPAQQMVRRASSGLSSLGTAARTSAGSFSKFRRAMSMRSTESPLSGGGE</sequence>
<evidence type="ECO:0000313" key="2">
    <source>
        <dbReference type="EMBL" id="CAH0376682.1"/>
    </source>
</evidence>
<dbReference type="AlphaFoldDB" id="A0A8J2SXP5"/>
<accession>A0A8J2SXP5</accession>
<organism evidence="2 3">
    <name type="scientific">Pelagomonas calceolata</name>
    <dbReference type="NCBI Taxonomy" id="35677"/>
    <lineage>
        <taxon>Eukaryota</taxon>
        <taxon>Sar</taxon>
        <taxon>Stramenopiles</taxon>
        <taxon>Ochrophyta</taxon>
        <taxon>Pelagophyceae</taxon>
        <taxon>Pelagomonadales</taxon>
        <taxon>Pelagomonadaceae</taxon>
        <taxon>Pelagomonas</taxon>
    </lineage>
</organism>
<keyword evidence="3" id="KW-1185">Reference proteome</keyword>